<evidence type="ECO:0000256" key="5">
    <source>
        <dbReference type="SAM" id="Coils"/>
    </source>
</evidence>
<dbReference type="InterPro" id="IPR050330">
    <property type="entry name" value="Bact_OuterMem_StrucFunc"/>
</dbReference>
<accession>A0A926JP52</accession>
<dbReference type="Pfam" id="PF00691">
    <property type="entry name" value="OmpA"/>
    <property type="match status" value="1"/>
</dbReference>
<reference evidence="8 9" key="1">
    <citation type="submission" date="2020-09" db="EMBL/GenBank/DDBJ databases">
        <title>Sinomicrobium weinanense sp. nov., a halophilic bacteria isolated from saline-alkali soil.</title>
        <authorList>
            <person name="Wu P."/>
            <person name="Ren H."/>
            <person name="Mei Y."/>
            <person name="Liang Y."/>
            <person name="Chen Z."/>
        </authorList>
    </citation>
    <scope>NUCLEOTIDE SEQUENCE [LARGE SCALE GENOMIC DNA]</scope>
    <source>
        <strain evidence="8 9">FJxs</strain>
    </source>
</reference>
<dbReference type="InterPro" id="IPR036737">
    <property type="entry name" value="OmpA-like_sf"/>
</dbReference>
<dbReference type="AlphaFoldDB" id="A0A926JP52"/>
<gene>
    <name evidence="8" type="ORF">IBL28_02095</name>
</gene>
<evidence type="ECO:0000259" key="7">
    <source>
        <dbReference type="PROSITE" id="PS51123"/>
    </source>
</evidence>
<evidence type="ECO:0000313" key="8">
    <source>
        <dbReference type="EMBL" id="MBC9794744.1"/>
    </source>
</evidence>
<dbReference type="PANTHER" id="PTHR30329:SF21">
    <property type="entry name" value="LIPOPROTEIN YIAD-RELATED"/>
    <property type="match status" value="1"/>
</dbReference>
<comment type="subcellular location">
    <subcellularLocation>
        <location evidence="1">Cell outer membrane</location>
    </subcellularLocation>
</comment>
<proteinExistence type="predicted"/>
<keyword evidence="5" id="KW-0175">Coiled coil</keyword>
<dbReference type="SUPFAM" id="SSF103088">
    <property type="entry name" value="OmpA-like"/>
    <property type="match status" value="1"/>
</dbReference>
<name>A0A926JP52_9FLAO</name>
<evidence type="ECO:0000256" key="6">
    <source>
        <dbReference type="SAM" id="MobiDB-lite"/>
    </source>
</evidence>
<dbReference type="InterPro" id="IPR006664">
    <property type="entry name" value="OMP_bac"/>
</dbReference>
<evidence type="ECO:0000313" key="9">
    <source>
        <dbReference type="Proteomes" id="UP000653730"/>
    </source>
</evidence>
<keyword evidence="9" id="KW-1185">Reference proteome</keyword>
<evidence type="ECO:0000256" key="2">
    <source>
        <dbReference type="ARBA" id="ARBA00023136"/>
    </source>
</evidence>
<sequence>MKTIKFYFNIILVASLSITFIPDTHAQLLKKLKKKAEKAVERKLERKVEKEIENVTDSILEPNTNAGEKKRRSPVVTQEDNATQNVKINSRFDFVAGDKVWFYDDFAIDRKGDFPAKWNTNGSGEVVSISGREGEWLRIPDRTLSYPETGGPLPENFTVEFSLYYPAGIKRSPVTFGFSGSANPAKSGLRSKALFYFKIAHFKKELGYSTSVYSGRETNKEYPANKMAGKVVKVSISVNGTRIRLYMDQEKIFDLPRAFEPESLRNSFYFQATALIPAPEDGFYITGLRIAEAGKDIRSTLYKDGKWSTSGIQFAVNSFDLMPGSYGILKEIAGILQEDPALKLKITGHTDSDGTMFENQELSFKRAEAVRQALVNTYHVKVERLFIEGKGETEPLADNISAEGRAHNRRVEFIKL</sequence>
<protein>
    <submittedName>
        <fullName evidence="8">OmpA family protein</fullName>
    </submittedName>
</protein>
<evidence type="ECO:0000256" key="3">
    <source>
        <dbReference type="ARBA" id="ARBA00023237"/>
    </source>
</evidence>
<feature type="domain" description="OmpA-like" evidence="7">
    <location>
        <begin position="301"/>
        <end position="416"/>
    </location>
</feature>
<dbReference type="PANTHER" id="PTHR30329">
    <property type="entry name" value="STATOR ELEMENT OF FLAGELLAR MOTOR COMPLEX"/>
    <property type="match status" value="1"/>
</dbReference>
<feature type="region of interest" description="Disordered" evidence="6">
    <location>
        <begin position="59"/>
        <end position="80"/>
    </location>
</feature>
<dbReference type="GO" id="GO:0009279">
    <property type="term" value="C:cell outer membrane"/>
    <property type="evidence" value="ECO:0007669"/>
    <property type="project" value="UniProtKB-SubCell"/>
</dbReference>
<dbReference type="RefSeq" id="WP_187963903.1">
    <property type="nucleotide sequence ID" value="NZ_JACVDC010000003.1"/>
</dbReference>
<dbReference type="EMBL" id="JACVDC010000003">
    <property type="protein sequence ID" value="MBC9794744.1"/>
    <property type="molecule type" value="Genomic_DNA"/>
</dbReference>
<keyword evidence="2 4" id="KW-0472">Membrane</keyword>
<evidence type="ECO:0000256" key="4">
    <source>
        <dbReference type="PROSITE-ProRule" id="PRU00473"/>
    </source>
</evidence>
<dbReference type="InterPro" id="IPR006665">
    <property type="entry name" value="OmpA-like"/>
</dbReference>
<organism evidence="8 9">
    <name type="scientific">Sinomicrobium weinanense</name>
    <dbReference type="NCBI Taxonomy" id="2842200"/>
    <lineage>
        <taxon>Bacteria</taxon>
        <taxon>Pseudomonadati</taxon>
        <taxon>Bacteroidota</taxon>
        <taxon>Flavobacteriia</taxon>
        <taxon>Flavobacteriales</taxon>
        <taxon>Flavobacteriaceae</taxon>
        <taxon>Sinomicrobium</taxon>
    </lineage>
</organism>
<dbReference type="CDD" id="cd07185">
    <property type="entry name" value="OmpA_C-like"/>
    <property type="match status" value="1"/>
</dbReference>
<dbReference type="PRINTS" id="PR01021">
    <property type="entry name" value="OMPADOMAIN"/>
</dbReference>
<dbReference type="Proteomes" id="UP000653730">
    <property type="component" value="Unassembled WGS sequence"/>
</dbReference>
<comment type="caution">
    <text evidence="8">The sequence shown here is derived from an EMBL/GenBank/DDBJ whole genome shotgun (WGS) entry which is preliminary data.</text>
</comment>
<dbReference type="Gene3D" id="3.30.1330.60">
    <property type="entry name" value="OmpA-like domain"/>
    <property type="match status" value="1"/>
</dbReference>
<feature type="coiled-coil region" evidence="5">
    <location>
        <begin position="26"/>
        <end position="53"/>
    </location>
</feature>
<dbReference type="PROSITE" id="PS51123">
    <property type="entry name" value="OMPA_2"/>
    <property type="match status" value="1"/>
</dbReference>
<keyword evidence="3" id="KW-0998">Cell outer membrane</keyword>
<evidence type="ECO:0000256" key="1">
    <source>
        <dbReference type="ARBA" id="ARBA00004442"/>
    </source>
</evidence>